<protein>
    <submittedName>
        <fullName evidence="1">Uncharacterized protein</fullName>
    </submittedName>
</protein>
<dbReference type="VEuPathDB" id="VectorBase:HLOH_065381"/>
<sequence length="60" mass="6778">MRQLPALYSRDEVVTGGNFNALSKTCGYRLSKTWGRNLEESAEGEDDILVNDRLYPTRLG</sequence>
<dbReference type="AlphaFoldDB" id="A0A9J6GEE0"/>
<proteinExistence type="predicted"/>
<dbReference type="EMBL" id="JABSTR010000006">
    <property type="protein sequence ID" value="KAH9372808.1"/>
    <property type="molecule type" value="Genomic_DNA"/>
</dbReference>
<evidence type="ECO:0000313" key="2">
    <source>
        <dbReference type="Proteomes" id="UP000821853"/>
    </source>
</evidence>
<keyword evidence="2" id="KW-1185">Reference proteome</keyword>
<gene>
    <name evidence="1" type="ORF">HPB48_001324</name>
</gene>
<comment type="caution">
    <text evidence="1">The sequence shown here is derived from an EMBL/GenBank/DDBJ whole genome shotgun (WGS) entry which is preliminary data.</text>
</comment>
<name>A0A9J6GEE0_HAELO</name>
<organism evidence="1 2">
    <name type="scientific">Haemaphysalis longicornis</name>
    <name type="common">Bush tick</name>
    <dbReference type="NCBI Taxonomy" id="44386"/>
    <lineage>
        <taxon>Eukaryota</taxon>
        <taxon>Metazoa</taxon>
        <taxon>Ecdysozoa</taxon>
        <taxon>Arthropoda</taxon>
        <taxon>Chelicerata</taxon>
        <taxon>Arachnida</taxon>
        <taxon>Acari</taxon>
        <taxon>Parasitiformes</taxon>
        <taxon>Ixodida</taxon>
        <taxon>Ixodoidea</taxon>
        <taxon>Ixodidae</taxon>
        <taxon>Haemaphysalinae</taxon>
        <taxon>Haemaphysalis</taxon>
    </lineage>
</organism>
<dbReference type="OrthoDB" id="6433840at2759"/>
<reference evidence="1 2" key="1">
    <citation type="journal article" date="2020" name="Cell">
        <title>Large-Scale Comparative Analyses of Tick Genomes Elucidate Their Genetic Diversity and Vector Capacities.</title>
        <authorList>
            <consortium name="Tick Genome and Microbiome Consortium (TIGMIC)"/>
            <person name="Jia N."/>
            <person name="Wang J."/>
            <person name="Shi W."/>
            <person name="Du L."/>
            <person name="Sun Y."/>
            <person name="Zhan W."/>
            <person name="Jiang J.F."/>
            <person name="Wang Q."/>
            <person name="Zhang B."/>
            <person name="Ji P."/>
            <person name="Bell-Sakyi L."/>
            <person name="Cui X.M."/>
            <person name="Yuan T.T."/>
            <person name="Jiang B.G."/>
            <person name="Yang W.F."/>
            <person name="Lam T.T."/>
            <person name="Chang Q.C."/>
            <person name="Ding S.J."/>
            <person name="Wang X.J."/>
            <person name="Zhu J.G."/>
            <person name="Ruan X.D."/>
            <person name="Zhao L."/>
            <person name="Wei J.T."/>
            <person name="Ye R.Z."/>
            <person name="Que T.C."/>
            <person name="Du C.H."/>
            <person name="Zhou Y.H."/>
            <person name="Cheng J.X."/>
            <person name="Dai P.F."/>
            <person name="Guo W.B."/>
            <person name="Han X.H."/>
            <person name="Huang E.J."/>
            <person name="Li L.F."/>
            <person name="Wei W."/>
            <person name="Gao Y.C."/>
            <person name="Liu J.Z."/>
            <person name="Shao H.Z."/>
            <person name="Wang X."/>
            <person name="Wang C.C."/>
            <person name="Yang T.C."/>
            <person name="Huo Q.B."/>
            <person name="Li W."/>
            <person name="Chen H.Y."/>
            <person name="Chen S.E."/>
            <person name="Zhou L.G."/>
            <person name="Ni X.B."/>
            <person name="Tian J.H."/>
            <person name="Sheng Y."/>
            <person name="Liu T."/>
            <person name="Pan Y.S."/>
            <person name="Xia L.Y."/>
            <person name="Li J."/>
            <person name="Zhao F."/>
            <person name="Cao W.C."/>
        </authorList>
    </citation>
    <scope>NUCLEOTIDE SEQUENCE [LARGE SCALE GENOMIC DNA]</scope>
    <source>
        <strain evidence="1">HaeL-2018</strain>
    </source>
</reference>
<dbReference type="Proteomes" id="UP000821853">
    <property type="component" value="Chromosome 4"/>
</dbReference>
<accession>A0A9J6GEE0</accession>
<evidence type="ECO:0000313" key="1">
    <source>
        <dbReference type="EMBL" id="KAH9372808.1"/>
    </source>
</evidence>